<proteinExistence type="predicted"/>
<gene>
    <name evidence="1" type="ORF">ACFOVS_15100</name>
</gene>
<evidence type="ECO:0000313" key="2">
    <source>
        <dbReference type="Proteomes" id="UP001595697"/>
    </source>
</evidence>
<dbReference type="Proteomes" id="UP001595697">
    <property type="component" value="Unassembled WGS sequence"/>
</dbReference>
<dbReference type="EMBL" id="JBHSBD010000062">
    <property type="protein sequence ID" value="MFC3969443.1"/>
    <property type="molecule type" value="Genomic_DNA"/>
</dbReference>
<evidence type="ECO:0000313" key="1">
    <source>
        <dbReference type="EMBL" id="MFC3969443.1"/>
    </source>
</evidence>
<name>A0ABV8EAP0_9HYPH</name>
<dbReference type="RefSeq" id="WP_281435057.1">
    <property type="nucleotide sequence ID" value="NZ_JALJQZ010000011.1"/>
</dbReference>
<comment type="caution">
    <text evidence="1">The sequence shown here is derived from an EMBL/GenBank/DDBJ whole genome shotgun (WGS) entry which is preliminary data.</text>
</comment>
<keyword evidence="2" id="KW-1185">Reference proteome</keyword>
<accession>A0ABV8EAP0</accession>
<organism evidence="1 2">
    <name type="scientific">Rhizobium lemnae</name>
    <dbReference type="NCBI Taxonomy" id="1214924"/>
    <lineage>
        <taxon>Bacteria</taxon>
        <taxon>Pseudomonadati</taxon>
        <taxon>Pseudomonadota</taxon>
        <taxon>Alphaproteobacteria</taxon>
        <taxon>Hyphomicrobiales</taxon>
        <taxon>Rhizobiaceae</taxon>
        <taxon>Rhizobium/Agrobacterium group</taxon>
        <taxon>Rhizobium</taxon>
    </lineage>
</organism>
<sequence>MAIQGRIFVFGLVLFTICLPLAAKKAEADARQHNTALMAKVRA</sequence>
<protein>
    <submittedName>
        <fullName evidence="1">Uncharacterized protein</fullName>
    </submittedName>
</protein>
<reference evidence="2" key="1">
    <citation type="journal article" date="2019" name="Int. J. Syst. Evol. Microbiol.">
        <title>The Global Catalogue of Microorganisms (GCM) 10K type strain sequencing project: providing services to taxonomists for standard genome sequencing and annotation.</title>
        <authorList>
            <consortium name="The Broad Institute Genomics Platform"/>
            <consortium name="The Broad Institute Genome Sequencing Center for Infectious Disease"/>
            <person name="Wu L."/>
            <person name="Ma J."/>
        </authorList>
    </citation>
    <scope>NUCLEOTIDE SEQUENCE [LARGE SCALE GENOMIC DNA]</scope>
    <source>
        <strain evidence="2">TBRC 5781</strain>
    </source>
</reference>